<dbReference type="PANTHER" id="PTHR41286">
    <property type="entry name" value="HNH NUCLEASE YAJD-RELATED"/>
    <property type="match status" value="1"/>
</dbReference>
<dbReference type="Pfam" id="PF01844">
    <property type="entry name" value="HNH"/>
    <property type="match status" value="1"/>
</dbReference>
<dbReference type="EMBL" id="ACVR01000029">
    <property type="protein sequence ID" value="EET82844.1"/>
    <property type="molecule type" value="Genomic_DNA"/>
</dbReference>
<evidence type="ECO:0000256" key="5">
    <source>
        <dbReference type="SAM" id="MobiDB-lite"/>
    </source>
</evidence>
<evidence type="ECO:0000313" key="8">
    <source>
        <dbReference type="Proteomes" id="UP000018419"/>
    </source>
</evidence>
<evidence type="ECO:0000256" key="4">
    <source>
        <dbReference type="ARBA" id="ARBA00040194"/>
    </source>
</evidence>
<evidence type="ECO:0000256" key="2">
    <source>
        <dbReference type="ARBA" id="ARBA00022801"/>
    </source>
</evidence>
<comment type="similarity">
    <text evidence="3">Belongs to the HNH nuclease family.</text>
</comment>
<reference evidence="7 8" key="1">
    <citation type="submission" date="2009-07" db="EMBL/GenBank/DDBJ databases">
        <authorList>
            <person name="Madupu R."/>
            <person name="Durkin A.S."/>
            <person name="Torralba M."/>
            <person name="Methe B."/>
            <person name="Sutton G.G."/>
            <person name="Strausberg R.L."/>
            <person name="Nelson K.E."/>
        </authorList>
    </citation>
    <scope>NUCLEOTIDE SEQUENCE [LARGE SCALE GENOMIC DNA]</scope>
    <source>
        <strain evidence="7 8">SK82</strain>
    </source>
</reference>
<evidence type="ECO:0000259" key="6">
    <source>
        <dbReference type="SMART" id="SM00507"/>
    </source>
</evidence>
<dbReference type="SMART" id="SM00507">
    <property type="entry name" value="HNHc"/>
    <property type="match status" value="1"/>
</dbReference>
<sequence>MSSMSGTPSWRSDKRTSSERGYNSRWRKARESYLRSHPLCVMCEEQNKIVVATVVNHIIPHKGDQSLFWDKSNWQAVCKLHHDSTIQRQEKREVIIGCDERGIPLDPNHHWNK</sequence>
<protein>
    <recommendedName>
        <fullName evidence="4">Putative HNH nuclease YajD</fullName>
    </recommendedName>
</protein>
<dbReference type="GO" id="GO:0004519">
    <property type="term" value="F:endonuclease activity"/>
    <property type="evidence" value="ECO:0007669"/>
    <property type="project" value="UniProtKB-KW"/>
</dbReference>
<feature type="compositionally biased region" description="Polar residues" evidence="5">
    <location>
        <begin position="1"/>
        <end position="10"/>
    </location>
</feature>
<dbReference type="CDD" id="cd00085">
    <property type="entry name" value="HNHc"/>
    <property type="match status" value="1"/>
</dbReference>
<evidence type="ECO:0000256" key="1">
    <source>
        <dbReference type="ARBA" id="ARBA00022722"/>
    </source>
</evidence>
<dbReference type="Proteomes" id="UP000018419">
    <property type="component" value="Unassembled WGS sequence"/>
</dbReference>
<evidence type="ECO:0000256" key="3">
    <source>
        <dbReference type="ARBA" id="ARBA00038412"/>
    </source>
</evidence>
<name>A0ABM9YPG0_ACIRA</name>
<feature type="domain" description="HNH nuclease" evidence="6">
    <location>
        <begin position="28"/>
        <end position="83"/>
    </location>
</feature>
<feature type="region of interest" description="Disordered" evidence="5">
    <location>
        <begin position="1"/>
        <end position="26"/>
    </location>
</feature>
<accession>A0ABM9YPG0</accession>
<evidence type="ECO:0000313" key="7">
    <source>
        <dbReference type="EMBL" id="EET82844.1"/>
    </source>
</evidence>
<proteinExistence type="inferred from homology"/>
<dbReference type="InterPro" id="IPR002711">
    <property type="entry name" value="HNH"/>
</dbReference>
<keyword evidence="1" id="KW-0540">Nuclease</keyword>
<keyword evidence="2" id="KW-0378">Hydrolase</keyword>
<gene>
    <name evidence="7" type="ORF">ACIRA0001_1638</name>
</gene>
<organism evidence="7 8">
    <name type="scientific">Acinetobacter radioresistens SK82</name>
    <dbReference type="NCBI Taxonomy" id="596318"/>
    <lineage>
        <taxon>Bacteria</taxon>
        <taxon>Pseudomonadati</taxon>
        <taxon>Pseudomonadota</taxon>
        <taxon>Gammaproteobacteria</taxon>
        <taxon>Moraxellales</taxon>
        <taxon>Moraxellaceae</taxon>
        <taxon>Acinetobacter</taxon>
    </lineage>
</organism>
<keyword evidence="8" id="KW-1185">Reference proteome</keyword>
<dbReference type="PANTHER" id="PTHR41286:SF1">
    <property type="entry name" value="HNH NUCLEASE YAJD-RELATED"/>
    <property type="match status" value="1"/>
</dbReference>
<comment type="caution">
    <text evidence="7">The sequence shown here is derived from an EMBL/GenBank/DDBJ whole genome shotgun (WGS) entry which is preliminary data.</text>
</comment>
<dbReference type="InterPro" id="IPR003615">
    <property type="entry name" value="HNH_nuc"/>
</dbReference>
<keyword evidence="7" id="KW-0255">Endonuclease</keyword>